<sequence length="51" mass="5729">RHRAPCSACCRWATFLKSPGEATWSPVLARSRQLRANFLLISRCLSPGEAR</sequence>
<organism evidence="1 2">
    <name type="scientific">Trifolium medium</name>
    <dbReference type="NCBI Taxonomy" id="97028"/>
    <lineage>
        <taxon>Eukaryota</taxon>
        <taxon>Viridiplantae</taxon>
        <taxon>Streptophyta</taxon>
        <taxon>Embryophyta</taxon>
        <taxon>Tracheophyta</taxon>
        <taxon>Spermatophyta</taxon>
        <taxon>Magnoliopsida</taxon>
        <taxon>eudicotyledons</taxon>
        <taxon>Gunneridae</taxon>
        <taxon>Pentapetalae</taxon>
        <taxon>rosids</taxon>
        <taxon>fabids</taxon>
        <taxon>Fabales</taxon>
        <taxon>Fabaceae</taxon>
        <taxon>Papilionoideae</taxon>
        <taxon>50 kb inversion clade</taxon>
        <taxon>NPAAA clade</taxon>
        <taxon>Hologalegina</taxon>
        <taxon>IRL clade</taxon>
        <taxon>Trifolieae</taxon>
        <taxon>Trifolium</taxon>
    </lineage>
</organism>
<keyword evidence="2" id="KW-1185">Reference proteome</keyword>
<evidence type="ECO:0000313" key="2">
    <source>
        <dbReference type="Proteomes" id="UP000265520"/>
    </source>
</evidence>
<evidence type="ECO:0000313" key="1">
    <source>
        <dbReference type="EMBL" id="MCI84700.1"/>
    </source>
</evidence>
<proteinExistence type="predicted"/>
<dbReference type="Proteomes" id="UP000265520">
    <property type="component" value="Unassembled WGS sequence"/>
</dbReference>
<feature type="non-terminal residue" evidence="1">
    <location>
        <position position="1"/>
    </location>
</feature>
<dbReference type="AlphaFoldDB" id="A0A392VDX5"/>
<reference evidence="1 2" key="1">
    <citation type="journal article" date="2018" name="Front. Plant Sci.">
        <title>Red Clover (Trifolium pratense) and Zigzag Clover (T. medium) - A Picture of Genomic Similarities and Differences.</title>
        <authorList>
            <person name="Dluhosova J."/>
            <person name="Istvanek J."/>
            <person name="Nedelnik J."/>
            <person name="Repkova J."/>
        </authorList>
    </citation>
    <scope>NUCLEOTIDE SEQUENCE [LARGE SCALE GENOMIC DNA]</scope>
    <source>
        <strain evidence="2">cv. 10/8</strain>
        <tissue evidence="1">Leaf</tissue>
    </source>
</reference>
<dbReference type="EMBL" id="LXQA011097090">
    <property type="protein sequence ID" value="MCI84700.1"/>
    <property type="molecule type" value="Genomic_DNA"/>
</dbReference>
<protein>
    <submittedName>
        <fullName evidence="1">Uncharacterized protein</fullName>
    </submittedName>
</protein>
<name>A0A392VDX5_9FABA</name>
<accession>A0A392VDX5</accession>
<comment type="caution">
    <text evidence="1">The sequence shown here is derived from an EMBL/GenBank/DDBJ whole genome shotgun (WGS) entry which is preliminary data.</text>
</comment>